<evidence type="ECO:0000313" key="6">
    <source>
        <dbReference type="Proteomes" id="UP000019364"/>
    </source>
</evidence>
<dbReference type="InterPro" id="IPR008927">
    <property type="entry name" value="6-PGluconate_DH-like_C_sf"/>
</dbReference>
<dbReference type="GO" id="GO:0016616">
    <property type="term" value="F:oxidoreductase activity, acting on the CH-OH group of donors, NAD or NADP as acceptor"/>
    <property type="evidence" value="ECO:0007669"/>
    <property type="project" value="InterPro"/>
</dbReference>
<evidence type="ECO:0000256" key="2">
    <source>
        <dbReference type="ARBA" id="ARBA00023027"/>
    </source>
</evidence>
<dbReference type="GO" id="GO:0016628">
    <property type="term" value="F:oxidoreductase activity, acting on the CH-CH group of donors, NAD or NADP as acceptor"/>
    <property type="evidence" value="ECO:0007669"/>
    <property type="project" value="InterPro"/>
</dbReference>
<dbReference type="EMBL" id="BAVZ01000002">
    <property type="protein sequence ID" value="GAF07213.1"/>
    <property type="molecule type" value="Genomic_DNA"/>
</dbReference>
<evidence type="ECO:0000313" key="5">
    <source>
        <dbReference type="EMBL" id="GAF07213.1"/>
    </source>
</evidence>
<dbReference type="InterPro" id="IPR017476">
    <property type="entry name" value="UDP-Glc/GDP-Man"/>
</dbReference>
<comment type="similarity">
    <text evidence="3">Belongs to the UDP-glucose/GDP-mannose dehydrogenase family.</text>
</comment>
<dbReference type="InterPro" id="IPR014026">
    <property type="entry name" value="UDP-Glc/GDP-Man_DH_dimer"/>
</dbReference>
<dbReference type="AlphaFoldDB" id="W7YHY3"/>
<dbReference type="SUPFAM" id="SSF52413">
    <property type="entry name" value="UDP-glucose/GDP-mannose dehydrogenase C-terminal domain"/>
    <property type="match status" value="1"/>
</dbReference>
<dbReference type="InterPro" id="IPR028359">
    <property type="entry name" value="UDP_ManNAc/GlcNAc_DH"/>
</dbReference>
<protein>
    <submittedName>
        <fullName evidence="5">UDP-glucose dehydrogenase</fullName>
    </submittedName>
</protein>
<dbReference type="GO" id="GO:0051287">
    <property type="term" value="F:NAD binding"/>
    <property type="evidence" value="ECO:0007669"/>
    <property type="project" value="InterPro"/>
</dbReference>
<dbReference type="PANTHER" id="PTHR43491:SF1">
    <property type="entry name" value="UDP-N-ACETYL-D-MANNOSAMINE DEHYDROGENASE"/>
    <property type="match status" value="1"/>
</dbReference>
<dbReference type="Pfam" id="PF03721">
    <property type="entry name" value="UDPG_MGDP_dh_N"/>
    <property type="match status" value="1"/>
</dbReference>
<gene>
    <name evidence="5" type="ORF">JCM16418_1207</name>
</gene>
<evidence type="ECO:0000256" key="1">
    <source>
        <dbReference type="ARBA" id="ARBA00023002"/>
    </source>
</evidence>
<dbReference type="SUPFAM" id="SSF51735">
    <property type="entry name" value="NAD(P)-binding Rossmann-fold domains"/>
    <property type="match status" value="1"/>
</dbReference>
<dbReference type="Pfam" id="PF00984">
    <property type="entry name" value="UDPG_MGDP_dh"/>
    <property type="match status" value="1"/>
</dbReference>
<name>W7YHY3_9BACL</name>
<dbReference type="InterPro" id="IPR014027">
    <property type="entry name" value="UDP-Glc/GDP-Man_DH_C"/>
</dbReference>
<dbReference type="SMART" id="SM00984">
    <property type="entry name" value="UDPG_MGDP_dh_C"/>
    <property type="match status" value="1"/>
</dbReference>
<dbReference type="PIRSF" id="PIRSF000124">
    <property type="entry name" value="UDPglc_GDPman_dh"/>
    <property type="match status" value="1"/>
</dbReference>
<dbReference type="OrthoDB" id="9803238at2"/>
<dbReference type="PANTHER" id="PTHR43491">
    <property type="entry name" value="UDP-N-ACETYL-D-MANNOSAMINE DEHYDROGENASE"/>
    <property type="match status" value="1"/>
</dbReference>
<evidence type="ECO:0000259" key="4">
    <source>
        <dbReference type="SMART" id="SM00984"/>
    </source>
</evidence>
<dbReference type="RefSeq" id="WP_036646851.1">
    <property type="nucleotide sequence ID" value="NZ_BAVZ01000002.1"/>
</dbReference>
<dbReference type="PIRSF" id="PIRSF500136">
    <property type="entry name" value="UDP_ManNAc_DH"/>
    <property type="match status" value="1"/>
</dbReference>
<dbReference type="NCBIfam" id="TIGR03026">
    <property type="entry name" value="NDP-sugDHase"/>
    <property type="match status" value="1"/>
</dbReference>
<accession>W7YHY3</accession>
<dbReference type="Pfam" id="PF03720">
    <property type="entry name" value="UDPG_MGDP_dh_C"/>
    <property type="match status" value="1"/>
</dbReference>
<keyword evidence="1" id="KW-0560">Oxidoreductase</keyword>
<dbReference type="Proteomes" id="UP000019364">
    <property type="component" value="Unassembled WGS sequence"/>
</dbReference>
<reference evidence="5 6" key="1">
    <citation type="journal article" date="2014" name="Genome Announc.">
        <title>Draft Genome Sequence of Paenibacillus pini JCM 16418T, Isolated from the Rhizosphere of Pine Tree.</title>
        <authorList>
            <person name="Yuki M."/>
            <person name="Oshima K."/>
            <person name="Suda W."/>
            <person name="Oshida Y."/>
            <person name="Kitamura K."/>
            <person name="Iida Y."/>
            <person name="Hattori M."/>
            <person name="Ohkuma M."/>
        </authorList>
    </citation>
    <scope>NUCLEOTIDE SEQUENCE [LARGE SCALE GENOMIC DNA]</scope>
    <source>
        <strain evidence="5 6">JCM 16418</strain>
    </source>
</reference>
<evidence type="ECO:0000256" key="3">
    <source>
        <dbReference type="PIRNR" id="PIRNR000124"/>
    </source>
</evidence>
<keyword evidence="2" id="KW-0520">NAD</keyword>
<sequence length="453" mass="50491">MNQYYSQLLEAIQTKKAVLGVVGLGYVGLPLAVEMVKQGFTVIGIDVDPSKIEKIYQGESYINDISSEDLAACVASGRFKPTTDYSMITVIDALSICVPTPLSENQDPDTSYIKTVVDQLKLHMKKGILITLESTTYPGTTEELIQDEIEAIGYEAGKDFFLCFSPERIDPSNTRFNTFNTPKVIGGTTKACLELGTALYSRYVEKIVPVSTTKVAEMSKLLENTFRSVNIAFINEMAMMCDRMGINIWEVIDAAATKPFGFMPFYPGPGIGGHCIPLDPMYLSWKAKGFRFYSKFIELAQSTNDNMPYYVINKTSTILNEYAKSIKKSSVLLLGMAYKSDISDVRESPGLEVYDLFKENGANVDYYDPHAVSFRDKQGETVHSIAYDMKQFNKYDCIVLITNHSGLDYGEIAALGVPILDTRNAFRNYDLAHIYKIGHSVQHVDEPNIALIV</sequence>
<dbReference type="GO" id="GO:0000271">
    <property type="term" value="P:polysaccharide biosynthetic process"/>
    <property type="evidence" value="ECO:0007669"/>
    <property type="project" value="InterPro"/>
</dbReference>
<feature type="domain" description="UDP-glucose/GDP-mannose dehydrogenase C-terminal" evidence="4">
    <location>
        <begin position="332"/>
        <end position="428"/>
    </location>
</feature>
<dbReference type="STRING" id="1236976.JCM16418_1207"/>
<dbReference type="InterPro" id="IPR036291">
    <property type="entry name" value="NAD(P)-bd_dom_sf"/>
</dbReference>
<dbReference type="eggNOG" id="COG0677">
    <property type="taxonomic scope" value="Bacteria"/>
</dbReference>
<organism evidence="5 6">
    <name type="scientific">Paenibacillus pini JCM 16418</name>
    <dbReference type="NCBI Taxonomy" id="1236976"/>
    <lineage>
        <taxon>Bacteria</taxon>
        <taxon>Bacillati</taxon>
        <taxon>Bacillota</taxon>
        <taxon>Bacilli</taxon>
        <taxon>Bacillales</taxon>
        <taxon>Paenibacillaceae</taxon>
        <taxon>Paenibacillus</taxon>
    </lineage>
</organism>
<dbReference type="SUPFAM" id="SSF48179">
    <property type="entry name" value="6-phosphogluconate dehydrogenase C-terminal domain-like"/>
    <property type="match status" value="1"/>
</dbReference>
<keyword evidence="6" id="KW-1185">Reference proteome</keyword>
<dbReference type="InterPro" id="IPR036220">
    <property type="entry name" value="UDP-Glc/GDP-Man_DH_C_sf"/>
</dbReference>
<dbReference type="InterPro" id="IPR001732">
    <property type="entry name" value="UDP-Glc/GDP-Man_DH_N"/>
</dbReference>
<proteinExistence type="inferred from homology"/>
<dbReference type="Gene3D" id="3.40.50.720">
    <property type="entry name" value="NAD(P)-binding Rossmann-like Domain"/>
    <property type="match status" value="2"/>
</dbReference>
<comment type="caution">
    <text evidence="5">The sequence shown here is derived from an EMBL/GenBank/DDBJ whole genome shotgun (WGS) entry which is preliminary data.</text>
</comment>